<name>A0A8H5H730_9AGAR</name>
<accession>A0A8H5H730</accession>
<proteinExistence type="predicted"/>
<dbReference type="Proteomes" id="UP000565441">
    <property type="component" value="Unassembled WGS sequence"/>
</dbReference>
<evidence type="ECO:0000313" key="3">
    <source>
        <dbReference type="Proteomes" id="UP000565441"/>
    </source>
</evidence>
<gene>
    <name evidence="2" type="ORF">D9615_006693</name>
</gene>
<dbReference type="AlphaFoldDB" id="A0A8H5H730"/>
<feature type="region of interest" description="Disordered" evidence="1">
    <location>
        <begin position="313"/>
        <end position="339"/>
    </location>
</feature>
<evidence type="ECO:0000256" key="1">
    <source>
        <dbReference type="SAM" id="MobiDB-lite"/>
    </source>
</evidence>
<evidence type="ECO:0000313" key="2">
    <source>
        <dbReference type="EMBL" id="KAF5377914.1"/>
    </source>
</evidence>
<comment type="caution">
    <text evidence="2">The sequence shown here is derived from an EMBL/GenBank/DDBJ whole genome shotgun (WGS) entry which is preliminary data.</text>
</comment>
<feature type="compositionally biased region" description="Polar residues" evidence="1">
    <location>
        <begin position="127"/>
        <end position="137"/>
    </location>
</feature>
<reference evidence="2 3" key="1">
    <citation type="journal article" date="2020" name="ISME J.">
        <title>Uncovering the hidden diversity of litter-decomposition mechanisms in mushroom-forming fungi.</title>
        <authorList>
            <person name="Floudas D."/>
            <person name="Bentzer J."/>
            <person name="Ahren D."/>
            <person name="Johansson T."/>
            <person name="Persson P."/>
            <person name="Tunlid A."/>
        </authorList>
    </citation>
    <scope>NUCLEOTIDE SEQUENCE [LARGE SCALE GENOMIC DNA]</scope>
    <source>
        <strain evidence="2 3">CBS 661.87</strain>
    </source>
</reference>
<sequence length="339" mass="37709">MHPKLDDVVAEYESLLTDILQTAASGGDVAQNVLRFRERKPDVARTMTPTEFTLDGAIKAFGLKYTPLSFSNPWKIQENPETKDFEPTHCLKYLVENYSRNFDRSSGAVCRTAVDFILNECLTAMKTSQTTEQSQVTDRSHTIDQSQQTDRPPRTPPPSQDIKVFGELSFSHTITSPTHPRSTSVHSGVIINGRVDHGIGRTLTSLHDFRKRRFQSLLLVVEAKKEGSLREAFFQLVVYLASLHQSRLSRNRRDASVYGAASDGFLWTFVTITHDGTLKRSKQFDIVGGEKDLGMVLGCLKYLLETSASIAGGDDPAINPDDNKFTSTLESGDESQSDS</sequence>
<organism evidence="2 3">
    <name type="scientific">Tricholomella constricta</name>
    <dbReference type="NCBI Taxonomy" id="117010"/>
    <lineage>
        <taxon>Eukaryota</taxon>
        <taxon>Fungi</taxon>
        <taxon>Dikarya</taxon>
        <taxon>Basidiomycota</taxon>
        <taxon>Agaricomycotina</taxon>
        <taxon>Agaricomycetes</taxon>
        <taxon>Agaricomycetidae</taxon>
        <taxon>Agaricales</taxon>
        <taxon>Tricholomatineae</taxon>
        <taxon>Lyophyllaceae</taxon>
        <taxon>Tricholomella</taxon>
    </lineage>
</organism>
<feature type="region of interest" description="Disordered" evidence="1">
    <location>
        <begin position="127"/>
        <end position="162"/>
    </location>
</feature>
<keyword evidence="3" id="KW-1185">Reference proteome</keyword>
<dbReference type="OrthoDB" id="3265684at2759"/>
<protein>
    <submittedName>
        <fullName evidence="2">Uncharacterized protein</fullName>
    </submittedName>
</protein>
<dbReference type="EMBL" id="JAACJP010000022">
    <property type="protein sequence ID" value="KAF5377914.1"/>
    <property type="molecule type" value="Genomic_DNA"/>
</dbReference>